<gene>
    <name evidence="1" type="ORF">DM02DRAFT_616325</name>
</gene>
<evidence type="ECO:0000313" key="2">
    <source>
        <dbReference type="Proteomes" id="UP000244855"/>
    </source>
</evidence>
<dbReference type="AlphaFoldDB" id="A0A2V1DKB1"/>
<protein>
    <submittedName>
        <fullName evidence="1">Uncharacterized protein</fullName>
    </submittedName>
</protein>
<dbReference type="Pfam" id="PF11017">
    <property type="entry name" value="DUF2855"/>
    <property type="match status" value="1"/>
</dbReference>
<organism evidence="1 2">
    <name type="scientific">Periconia macrospinosa</name>
    <dbReference type="NCBI Taxonomy" id="97972"/>
    <lineage>
        <taxon>Eukaryota</taxon>
        <taxon>Fungi</taxon>
        <taxon>Dikarya</taxon>
        <taxon>Ascomycota</taxon>
        <taxon>Pezizomycotina</taxon>
        <taxon>Dothideomycetes</taxon>
        <taxon>Pleosporomycetidae</taxon>
        <taxon>Pleosporales</taxon>
        <taxon>Massarineae</taxon>
        <taxon>Periconiaceae</taxon>
        <taxon>Periconia</taxon>
    </lineage>
</organism>
<dbReference type="Proteomes" id="UP000244855">
    <property type="component" value="Unassembled WGS sequence"/>
</dbReference>
<name>A0A2V1DKB1_9PLEO</name>
<accession>A0A2V1DKB1</accession>
<dbReference type="STRING" id="97972.A0A2V1DKB1"/>
<evidence type="ECO:0000313" key="1">
    <source>
        <dbReference type="EMBL" id="PVH97689.1"/>
    </source>
</evidence>
<keyword evidence="2" id="KW-1185">Reference proteome</keyword>
<sequence>MASVTHVLDKNNYASHHLVTLPNSSKPLAPSSLRLKTKIIGLTTNNLSYARMGHLVGWWDTYPLPADGIPEPYNDKSKYGRISAWGWAEVVESTAPGIEVGASLYGYLNISTEEWTVQIEQTGIKDQILVVDPYRQHLWKIYNRYAVVHASLAELEKSEGKDSLGWDGLAWPLYTTSYSMNVYSFAWKDENRVHPSGDEAGKWTAEDANLDDAAVVVLNASGKTGMAWAYTLRNDRPKEHQPKAIIGVGSEASKGLIESSGFYDKVLLNSEAEAFVKDPVVSQARRVVLFEFGARPGALKAWIIALSSAGIAFTIIGLGGEVKAVSQAEVMKMLTQKPSGWIQGNANVMREKGIAVEGEKYFEQFNTAWAQFKAKGGIPGLHLEWHEGLEEWEKGWDALCKDKVPATTGLVYKL</sequence>
<dbReference type="InterPro" id="IPR021276">
    <property type="entry name" value="DUF2855"/>
</dbReference>
<reference evidence="1 2" key="1">
    <citation type="journal article" date="2018" name="Sci. Rep.">
        <title>Comparative genomics provides insights into the lifestyle and reveals functional heterogeneity of dark septate endophytic fungi.</title>
        <authorList>
            <person name="Knapp D.G."/>
            <person name="Nemeth J.B."/>
            <person name="Barry K."/>
            <person name="Hainaut M."/>
            <person name="Henrissat B."/>
            <person name="Johnson J."/>
            <person name="Kuo A."/>
            <person name="Lim J.H.P."/>
            <person name="Lipzen A."/>
            <person name="Nolan M."/>
            <person name="Ohm R.A."/>
            <person name="Tamas L."/>
            <person name="Grigoriev I.V."/>
            <person name="Spatafora J.W."/>
            <person name="Nagy L.G."/>
            <person name="Kovacs G.M."/>
        </authorList>
    </citation>
    <scope>NUCLEOTIDE SEQUENCE [LARGE SCALE GENOMIC DNA]</scope>
    <source>
        <strain evidence="1 2">DSE2036</strain>
    </source>
</reference>
<dbReference type="EMBL" id="KZ805430">
    <property type="protein sequence ID" value="PVH97689.1"/>
    <property type="molecule type" value="Genomic_DNA"/>
</dbReference>
<dbReference type="OrthoDB" id="192702at2759"/>
<proteinExistence type="predicted"/>